<evidence type="ECO:0000313" key="4">
    <source>
        <dbReference type="EMBL" id="ORZ37835.1"/>
    </source>
</evidence>
<gene>
    <name evidence="4" type="ORF">BCR44DRAFT_158241</name>
</gene>
<dbReference type="Gene3D" id="2.30.30.30">
    <property type="match status" value="1"/>
</dbReference>
<keyword evidence="5" id="KW-1185">Reference proteome</keyword>
<evidence type="ECO:0000313" key="5">
    <source>
        <dbReference type="Proteomes" id="UP000193411"/>
    </source>
</evidence>
<dbReference type="CDD" id="cd04470">
    <property type="entry name" value="S1_EF-P_repeat_1"/>
    <property type="match status" value="1"/>
</dbReference>
<dbReference type="AlphaFoldDB" id="A0A1Y2HTD3"/>
<dbReference type="OrthoDB" id="7025426at2759"/>
<name>A0A1Y2HTD3_9FUNG</name>
<dbReference type="Pfam" id="PF08207">
    <property type="entry name" value="EFP_N"/>
    <property type="match status" value="1"/>
</dbReference>
<dbReference type="InterPro" id="IPR014722">
    <property type="entry name" value="Rib_uL2_dom2"/>
</dbReference>
<dbReference type="EMBL" id="MCFL01000011">
    <property type="protein sequence ID" value="ORZ37835.1"/>
    <property type="molecule type" value="Genomic_DNA"/>
</dbReference>
<dbReference type="InterPro" id="IPR015365">
    <property type="entry name" value="Elong-fact-P_C"/>
</dbReference>
<dbReference type="InterPro" id="IPR008991">
    <property type="entry name" value="Translation_prot_SH3-like_sf"/>
</dbReference>
<protein>
    <recommendedName>
        <fullName evidence="6">Translation elongation factor P</fullName>
    </recommendedName>
</protein>
<comment type="similarity">
    <text evidence="1">Belongs to the elongation factor P family.</text>
</comment>
<dbReference type="InterPro" id="IPR013852">
    <property type="entry name" value="Transl_elong_P/YeiP_CS"/>
</dbReference>
<organism evidence="4 5">
    <name type="scientific">Catenaria anguillulae PL171</name>
    <dbReference type="NCBI Taxonomy" id="765915"/>
    <lineage>
        <taxon>Eukaryota</taxon>
        <taxon>Fungi</taxon>
        <taxon>Fungi incertae sedis</taxon>
        <taxon>Blastocladiomycota</taxon>
        <taxon>Blastocladiomycetes</taxon>
        <taxon>Blastocladiales</taxon>
        <taxon>Catenariaceae</taxon>
        <taxon>Catenaria</taxon>
    </lineage>
</organism>
<dbReference type="Pfam" id="PF09285">
    <property type="entry name" value="Elong-fact-P_C"/>
    <property type="match status" value="1"/>
</dbReference>
<proteinExistence type="inferred from homology"/>
<dbReference type="STRING" id="765915.A0A1Y2HTD3"/>
<feature type="domain" description="Elongation factor P C-terminal" evidence="2">
    <location>
        <begin position="159"/>
        <end position="221"/>
    </location>
</feature>
<reference evidence="4 5" key="1">
    <citation type="submission" date="2016-07" db="EMBL/GenBank/DDBJ databases">
        <title>Pervasive Adenine N6-methylation of Active Genes in Fungi.</title>
        <authorList>
            <consortium name="DOE Joint Genome Institute"/>
            <person name="Mondo S.J."/>
            <person name="Dannebaum R.O."/>
            <person name="Kuo R.C."/>
            <person name="Labutti K."/>
            <person name="Haridas S."/>
            <person name="Kuo A."/>
            <person name="Salamov A."/>
            <person name="Ahrendt S.R."/>
            <person name="Lipzen A."/>
            <person name="Sullivan W."/>
            <person name="Andreopoulos W.B."/>
            <person name="Clum A."/>
            <person name="Lindquist E."/>
            <person name="Daum C."/>
            <person name="Ramamoorthy G.K."/>
            <person name="Gryganskyi A."/>
            <person name="Culley D."/>
            <person name="Magnuson J.K."/>
            <person name="James T.Y."/>
            <person name="O'Malley M.A."/>
            <person name="Stajich J.E."/>
            <person name="Spatafora J.W."/>
            <person name="Visel A."/>
            <person name="Grigoriev I.V."/>
        </authorList>
    </citation>
    <scope>NUCLEOTIDE SEQUENCE [LARGE SCALE GENOMIC DNA]</scope>
    <source>
        <strain evidence="4 5">PL171</strain>
    </source>
</reference>
<dbReference type="PANTHER" id="PTHR30053:SF14">
    <property type="entry name" value="TRANSLATION ELONGATION FACTOR KOW-LIKE DOMAIN-CONTAINING PROTEIN"/>
    <property type="match status" value="1"/>
</dbReference>
<dbReference type="InterPro" id="IPR020599">
    <property type="entry name" value="Transl_elong_fac_P/YeiP"/>
</dbReference>
<dbReference type="GO" id="GO:0005737">
    <property type="term" value="C:cytoplasm"/>
    <property type="evidence" value="ECO:0007669"/>
    <property type="project" value="InterPro"/>
</dbReference>
<dbReference type="InterPro" id="IPR012340">
    <property type="entry name" value="NA-bd_OB-fold"/>
</dbReference>
<dbReference type="InterPro" id="IPR013185">
    <property type="entry name" value="Transl_elong_KOW-like"/>
</dbReference>
<feature type="domain" description="Translation elongation factor P/YeiP central" evidence="3">
    <location>
        <begin position="94"/>
        <end position="151"/>
    </location>
</feature>
<dbReference type="SMART" id="SM01185">
    <property type="entry name" value="EFP"/>
    <property type="match status" value="1"/>
</dbReference>
<evidence type="ECO:0008006" key="6">
    <source>
        <dbReference type="Google" id="ProtNLM"/>
    </source>
</evidence>
<sequence>MYRLASRLSATLPATRLHSLGYGARAYKLTINNVRIGAVIEYRGRPHVVTKATHSVMGRGSAHVKLDLKDVVSGNRFTERYKTSDSVEGVHISSKPLQYLYHDDEAVHVLDNETFEQHAVPIETMQGGEKALAFLQESTPITVSFLDGAAITAKLPSSFVFEIEDTPDNVKAAANPTAKGIGYKVATLAGGLRVEVPDFCVKGEKIEVSVDENLNLKYVKRTK</sequence>
<dbReference type="PIRSF" id="PIRSF005901">
    <property type="entry name" value="EF-P"/>
    <property type="match status" value="1"/>
</dbReference>
<accession>A0A1Y2HTD3</accession>
<dbReference type="Gene3D" id="2.40.50.140">
    <property type="entry name" value="Nucleic acid-binding proteins"/>
    <property type="match status" value="2"/>
</dbReference>
<dbReference type="SUPFAM" id="SSF50249">
    <property type="entry name" value="Nucleic acid-binding proteins"/>
    <property type="match status" value="1"/>
</dbReference>
<dbReference type="GO" id="GO:0043043">
    <property type="term" value="P:peptide biosynthetic process"/>
    <property type="evidence" value="ECO:0007669"/>
    <property type="project" value="InterPro"/>
</dbReference>
<evidence type="ECO:0000256" key="1">
    <source>
        <dbReference type="ARBA" id="ARBA00009479"/>
    </source>
</evidence>
<dbReference type="Pfam" id="PF01132">
    <property type="entry name" value="EFP"/>
    <property type="match status" value="1"/>
</dbReference>
<dbReference type="PROSITE" id="PS01275">
    <property type="entry name" value="EFP"/>
    <property type="match status" value="1"/>
</dbReference>
<dbReference type="GO" id="GO:0003746">
    <property type="term" value="F:translation elongation factor activity"/>
    <property type="evidence" value="ECO:0007669"/>
    <property type="project" value="InterPro"/>
</dbReference>
<dbReference type="PANTHER" id="PTHR30053">
    <property type="entry name" value="ELONGATION FACTOR P"/>
    <property type="match status" value="1"/>
</dbReference>
<dbReference type="SUPFAM" id="SSF50104">
    <property type="entry name" value="Translation proteins SH3-like domain"/>
    <property type="match status" value="1"/>
</dbReference>
<dbReference type="InterPro" id="IPR001059">
    <property type="entry name" value="Transl_elong_P/YeiP_cen"/>
</dbReference>
<comment type="caution">
    <text evidence="4">The sequence shown here is derived from an EMBL/GenBank/DDBJ whole genome shotgun (WGS) entry which is preliminary data.</text>
</comment>
<dbReference type="SMART" id="SM00841">
    <property type="entry name" value="Elong-fact-P_C"/>
    <property type="match status" value="1"/>
</dbReference>
<dbReference type="Proteomes" id="UP000193411">
    <property type="component" value="Unassembled WGS sequence"/>
</dbReference>
<evidence type="ECO:0000259" key="3">
    <source>
        <dbReference type="SMART" id="SM01185"/>
    </source>
</evidence>
<evidence type="ECO:0000259" key="2">
    <source>
        <dbReference type="SMART" id="SM00841"/>
    </source>
</evidence>